<evidence type="ECO:0000313" key="2">
    <source>
        <dbReference type="Proteomes" id="UP001055811"/>
    </source>
</evidence>
<organism evidence="1 2">
    <name type="scientific">Cichorium intybus</name>
    <name type="common">Chicory</name>
    <dbReference type="NCBI Taxonomy" id="13427"/>
    <lineage>
        <taxon>Eukaryota</taxon>
        <taxon>Viridiplantae</taxon>
        <taxon>Streptophyta</taxon>
        <taxon>Embryophyta</taxon>
        <taxon>Tracheophyta</taxon>
        <taxon>Spermatophyta</taxon>
        <taxon>Magnoliopsida</taxon>
        <taxon>eudicotyledons</taxon>
        <taxon>Gunneridae</taxon>
        <taxon>Pentapetalae</taxon>
        <taxon>asterids</taxon>
        <taxon>campanulids</taxon>
        <taxon>Asterales</taxon>
        <taxon>Asteraceae</taxon>
        <taxon>Cichorioideae</taxon>
        <taxon>Cichorieae</taxon>
        <taxon>Cichoriinae</taxon>
        <taxon>Cichorium</taxon>
    </lineage>
</organism>
<dbReference type="Proteomes" id="UP001055811">
    <property type="component" value="Linkage Group LG03"/>
</dbReference>
<keyword evidence="2" id="KW-1185">Reference proteome</keyword>
<gene>
    <name evidence="1" type="ORF">L2E82_13331</name>
</gene>
<comment type="caution">
    <text evidence="1">The sequence shown here is derived from an EMBL/GenBank/DDBJ whole genome shotgun (WGS) entry which is preliminary data.</text>
</comment>
<dbReference type="EMBL" id="CM042011">
    <property type="protein sequence ID" value="KAI3763460.1"/>
    <property type="molecule type" value="Genomic_DNA"/>
</dbReference>
<proteinExistence type="predicted"/>
<name>A0ACB9EXV7_CICIN</name>
<protein>
    <submittedName>
        <fullName evidence="1">Uncharacterized protein</fullName>
    </submittedName>
</protein>
<accession>A0ACB9EXV7</accession>
<reference evidence="1 2" key="2">
    <citation type="journal article" date="2022" name="Mol. Ecol. Resour.">
        <title>The genomes of chicory, endive, great burdock and yacon provide insights into Asteraceae paleo-polyploidization history and plant inulin production.</title>
        <authorList>
            <person name="Fan W."/>
            <person name="Wang S."/>
            <person name="Wang H."/>
            <person name="Wang A."/>
            <person name="Jiang F."/>
            <person name="Liu H."/>
            <person name="Zhao H."/>
            <person name="Xu D."/>
            <person name="Zhang Y."/>
        </authorList>
    </citation>
    <scope>NUCLEOTIDE SEQUENCE [LARGE SCALE GENOMIC DNA]</scope>
    <source>
        <strain evidence="2">cv. Punajuju</strain>
        <tissue evidence="1">Leaves</tissue>
    </source>
</reference>
<reference evidence="2" key="1">
    <citation type="journal article" date="2022" name="Mol. Ecol. Resour.">
        <title>The genomes of chicory, endive, great burdock and yacon provide insights into Asteraceae palaeo-polyploidization history and plant inulin production.</title>
        <authorList>
            <person name="Fan W."/>
            <person name="Wang S."/>
            <person name="Wang H."/>
            <person name="Wang A."/>
            <person name="Jiang F."/>
            <person name="Liu H."/>
            <person name="Zhao H."/>
            <person name="Xu D."/>
            <person name="Zhang Y."/>
        </authorList>
    </citation>
    <scope>NUCLEOTIDE SEQUENCE [LARGE SCALE GENOMIC DNA]</scope>
    <source>
        <strain evidence="2">cv. Punajuju</strain>
    </source>
</reference>
<sequence>MQQRITDLFGSFVVVDRETKRADADVKTGERSTVVNVGDGVLYGGKLLATLAMTGGGGGGSGGGLGFLERREGRELTI</sequence>
<evidence type="ECO:0000313" key="1">
    <source>
        <dbReference type="EMBL" id="KAI3763460.1"/>
    </source>
</evidence>